<dbReference type="AlphaFoldDB" id="A0A1G7RBJ1"/>
<dbReference type="InterPro" id="IPR004399">
    <property type="entry name" value="HMP/HMP-P_kinase_dom"/>
</dbReference>
<dbReference type="CDD" id="cd01169">
    <property type="entry name" value="HMPP_kinase"/>
    <property type="match status" value="1"/>
</dbReference>
<dbReference type="PANTHER" id="PTHR20858:SF17">
    <property type="entry name" value="HYDROXYMETHYLPYRIMIDINE_PHOSPHOMETHYLPYRIMIDINE KINASE THI20-RELATED"/>
    <property type="match status" value="1"/>
</dbReference>
<dbReference type="GO" id="GO:0009228">
    <property type="term" value="P:thiamine biosynthetic process"/>
    <property type="evidence" value="ECO:0007669"/>
    <property type="project" value="InterPro"/>
</dbReference>
<evidence type="ECO:0000256" key="1">
    <source>
        <dbReference type="ARBA" id="ARBA00004948"/>
    </source>
</evidence>
<organism evidence="4 5">
    <name type="scientific">Celeribacter baekdonensis</name>
    <dbReference type="NCBI Taxonomy" id="875171"/>
    <lineage>
        <taxon>Bacteria</taxon>
        <taxon>Pseudomonadati</taxon>
        <taxon>Pseudomonadota</taxon>
        <taxon>Alphaproteobacteria</taxon>
        <taxon>Rhodobacterales</taxon>
        <taxon>Roseobacteraceae</taxon>
        <taxon>Celeribacter</taxon>
    </lineage>
</organism>
<dbReference type="GO" id="GO:0009229">
    <property type="term" value="P:thiamine diphosphate biosynthetic process"/>
    <property type="evidence" value="ECO:0007669"/>
    <property type="project" value="UniProtKB-UniPathway"/>
</dbReference>
<evidence type="ECO:0000256" key="2">
    <source>
        <dbReference type="ARBA" id="ARBA00012135"/>
    </source>
</evidence>
<feature type="domain" description="Pyridoxamine kinase/Phosphomethylpyrimidine kinase" evidence="3">
    <location>
        <begin position="28"/>
        <end position="252"/>
    </location>
</feature>
<dbReference type="PANTHER" id="PTHR20858">
    <property type="entry name" value="PHOSPHOMETHYLPYRIMIDINE KINASE"/>
    <property type="match status" value="1"/>
</dbReference>
<protein>
    <recommendedName>
        <fullName evidence="2">hydroxymethylpyrimidine kinase</fullName>
        <ecNumber evidence="2">2.7.1.49</ecNumber>
    </recommendedName>
</protein>
<dbReference type="GO" id="GO:0005829">
    <property type="term" value="C:cytosol"/>
    <property type="evidence" value="ECO:0007669"/>
    <property type="project" value="TreeGrafter"/>
</dbReference>
<comment type="pathway">
    <text evidence="1">Cofactor biosynthesis; thiamine diphosphate biosynthesis.</text>
</comment>
<proteinExistence type="predicted"/>
<dbReference type="Pfam" id="PF08543">
    <property type="entry name" value="Phos_pyr_kin"/>
    <property type="match status" value="1"/>
</dbReference>
<evidence type="ECO:0000313" key="5">
    <source>
        <dbReference type="Proteomes" id="UP000182284"/>
    </source>
</evidence>
<dbReference type="UniPathway" id="UPA00060">
    <property type="reaction ID" value="UER00138"/>
</dbReference>
<gene>
    <name evidence="4" type="ORF">SAMN04488117_11185</name>
</gene>
<dbReference type="EC" id="2.7.1.49" evidence="2"/>
<dbReference type="GO" id="GO:0008972">
    <property type="term" value="F:phosphomethylpyrimidine kinase activity"/>
    <property type="evidence" value="ECO:0007669"/>
    <property type="project" value="InterPro"/>
</dbReference>
<name>A0A1G7RBJ1_9RHOB</name>
<dbReference type="SUPFAM" id="SSF53613">
    <property type="entry name" value="Ribokinase-like"/>
    <property type="match status" value="1"/>
</dbReference>
<dbReference type="EMBL" id="FNBL01000011">
    <property type="protein sequence ID" value="SDG07370.1"/>
    <property type="molecule type" value="Genomic_DNA"/>
</dbReference>
<dbReference type="GO" id="GO:0008902">
    <property type="term" value="F:hydroxymethylpyrimidine kinase activity"/>
    <property type="evidence" value="ECO:0007669"/>
    <property type="project" value="UniProtKB-EC"/>
</dbReference>
<evidence type="ECO:0000259" key="3">
    <source>
        <dbReference type="Pfam" id="PF08543"/>
    </source>
</evidence>
<evidence type="ECO:0000313" key="4">
    <source>
        <dbReference type="EMBL" id="SDG07370.1"/>
    </source>
</evidence>
<dbReference type="InterPro" id="IPR029056">
    <property type="entry name" value="Ribokinase-like"/>
</dbReference>
<dbReference type="InterPro" id="IPR013749">
    <property type="entry name" value="PM/HMP-P_kinase-1"/>
</dbReference>
<sequence length="264" mass="27022">MCCAWASPGCHRWRWAVSGAVLCIGGLDSSGGAGVLRDSATVHALGGTARVAVTAVTAQSDHAVTAVHAVPSKVVTDQIDIAGPVSAVKIGMLGTVGIVEAVAATLPRAPCVLDPVLMSSSGHMLLDDPGVTALLERLLPKVDLLTPNVPELVALAHRLGVPEGDHSACVERLLQRGCGGVLVKGGHAQGTASVDHLYRRDIPVVAFTAPRIDATLRGTGCRLASAIAVHIAQGASLVDAITAAKHHVHGELVLARDVATQPRL</sequence>
<reference evidence="4 5" key="1">
    <citation type="submission" date="2016-10" db="EMBL/GenBank/DDBJ databases">
        <authorList>
            <person name="de Groot N.N."/>
        </authorList>
    </citation>
    <scope>NUCLEOTIDE SEQUENCE [LARGE SCALE GENOMIC DNA]</scope>
    <source>
        <strain evidence="4 5">DSM 27375</strain>
    </source>
</reference>
<keyword evidence="4" id="KW-0418">Kinase</keyword>
<accession>A0A1G7RBJ1</accession>
<dbReference type="Gene3D" id="3.40.1190.20">
    <property type="match status" value="1"/>
</dbReference>
<dbReference type="Proteomes" id="UP000182284">
    <property type="component" value="Unassembled WGS sequence"/>
</dbReference>
<keyword evidence="4" id="KW-0808">Transferase</keyword>